<feature type="compositionally biased region" description="Polar residues" evidence="8">
    <location>
        <begin position="656"/>
        <end position="668"/>
    </location>
</feature>
<feature type="region of interest" description="Disordered" evidence="8">
    <location>
        <begin position="550"/>
        <end position="590"/>
    </location>
</feature>
<dbReference type="PANTHER" id="PTHR22902">
    <property type="entry name" value="SESQUIPEDALIAN"/>
    <property type="match status" value="1"/>
</dbReference>
<dbReference type="InterPro" id="IPR001452">
    <property type="entry name" value="SH3_domain"/>
</dbReference>
<dbReference type="SUPFAM" id="SSF50044">
    <property type="entry name" value="SH3-domain"/>
    <property type="match status" value="1"/>
</dbReference>
<keyword evidence="4" id="KW-0597">Phosphoprotein</keyword>
<dbReference type="SMART" id="SM00233">
    <property type="entry name" value="PH"/>
    <property type="match status" value="1"/>
</dbReference>
<dbReference type="FunFam" id="2.30.30.40:FF:000259">
    <property type="entry name" value="Protein BOI2"/>
    <property type="match status" value="1"/>
</dbReference>
<evidence type="ECO:0000256" key="1">
    <source>
        <dbReference type="ARBA" id="ARBA00004266"/>
    </source>
</evidence>
<feature type="compositionally biased region" description="Basic and acidic residues" evidence="8">
    <location>
        <begin position="944"/>
        <end position="956"/>
    </location>
</feature>
<dbReference type="PANTHER" id="PTHR22902:SF27">
    <property type="entry name" value="PLECKSTRIN HOMOLOGY DOMAIN-CONTAINING FAMILY A MEMBER 3"/>
    <property type="match status" value="1"/>
</dbReference>
<feature type="compositionally biased region" description="Low complexity" evidence="8">
    <location>
        <begin position="724"/>
        <end position="734"/>
    </location>
</feature>
<evidence type="ECO:0000313" key="13">
    <source>
        <dbReference type="Proteomes" id="UP000501346"/>
    </source>
</evidence>
<sequence>MNFEERTLGKRSNVPPLYISVNEYSKRMEDELNMKPGDKIEVITDDGEYNDGWYYGRNLRTKEEGLYPAVFTKKTTLNKPESLRKTRTQESGNASGNAINNYGTSNGYTNKLSKLPSQQQENRYTSLKSTMSDIDKALEELRSDSIELQTKTSPIKLPELNAMVMPDEETLILEKPQNVGNTTHDSVFSSTADLNLSSESLKDTSKSVISTKSLEASSSSTNPLDPKMAKTWTPEEVTDYFIMVGFDHTNSNKFKQHQISGKILLELELEHLKELDINSFGIRFEIFKEVGNIKSAINSSSNEVHNSYIPFALDKETTKLMPAATVNREEIQQPISSKFDTNRLPNVNFNRRSSSNTTEPQRPSSVVVNPNFKLQDSNEQVLDITQVPDVFTDKDIFESPGRAPKPPSYPSPVQPPQSPSLNNRYMNNNARFPPQPATSSRNRNSVVYSNAAIPNSSTSSDNSTNKFKFPVMNGHDSNSRNTTLTSATIPSFNTVNTDDSLPTISNISSNATSHHPNRNSVVYNSHKRTESGSSFVDLFNRISMLSPVKTDFDEEETKPASKSNKTVFDSTLRKPSLAHSTDPSLSELKKHRRNSSILSFFSLKSQSNPTSPTKQSFTVYPSKMTSHSRSQSNSYSHARSQSYSHSRKHSLVASPLKTSLSPINSKSNIALAKKESNNSSENKKEEIVQPLESKHKHKHKHRSKHKHNTSKSSASEEKGRKKLFSSSKESSAGSKESKRSPSELSQKPTKSILPRSNAKKQQTSAFTEGIRSITAKESMQKADCSGWMSKKGSGAMGTWKQRFFTLHGTRLSYFTNTNDEKERGLIDITAHRVLPARDDDRLISLYAASLGKGKYCFKLVPPQPGSKKGLTFTEPRVHYFAVENKSDMKEWLSAIIKATIDIDTSVPVISSYATPTISLSKAQTLLEEARLQTQLRDAEEEEGRDQFVWDETENRRNPKYPTDQEEFVNPQDYTESTEFEYPGGRF</sequence>
<dbReference type="GO" id="GO:0005935">
    <property type="term" value="C:cellular bud neck"/>
    <property type="evidence" value="ECO:0007669"/>
    <property type="project" value="UniProtKB-SubCell"/>
</dbReference>
<feature type="region of interest" description="Disordered" evidence="8">
    <location>
        <begin position="603"/>
        <end position="772"/>
    </location>
</feature>
<keyword evidence="2 7" id="KW-0728">SH3 domain</keyword>
<dbReference type="GO" id="GO:0005769">
    <property type="term" value="C:early endosome"/>
    <property type="evidence" value="ECO:0007669"/>
    <property type="project" value="TreeGrafter"/>
</dbReference>
<feature type="compositionally biased region" description="Polar residues" evidence="8">
    <location>
        <begin position="560"/>
        <end position="569"/>
    </location>
</feature>
<keyword evidence="3" id="KW-0268">Exocytosis</keyword>
<dbReference type="GO" id="GO:0005829">
    <property type="term" value="C:cytosol"/>
    <property type="evidence" value="ECO:0007669"/>
    <property type="project" value="GOC"/>
</dbReference>
<dbReference type="FunFam" id="1.10.150.50:FF:000090">
    <property type="entry name" value="Bem1 interacting protein"/>
    <property type="match status" value="1"/>
</dbReference>
<evidence type="ECO:0000259" key="9">
    <source>
        <dbReference type="PROSITE" id="PS50002"/>
    </source>
</evidence>
<dbReference type="InterPro" id="IPR036028">
    <property type="entry name" value="SH3-like_dom_sf"/>
</dbReference>
<dbReference type="InterPro" id="IPR011993">
    <property type="entry name" value="PH-like_dom_sf"/>
</dbReference>
<dbReference type="GO" id="GO:0099500">
    <property type="term" value="P:vesicle fusion to plasma membrane"/>
    <property type="evidence" value="ECO:0007669"/>
    <property type="project" value="UniProtKB-ARBA"/>
</dbReference>
<protein>
    <submittedName>
        <fullName evidence="12">Bem1 interacting protein</fullName>
    </submittedName>
</protein>
<dbReference type="GO" id="GO:0042147">
    <property type="term" value="P:retrograde transport, endosome to Golgi"/>
    <property type="evidence" value="ECO:0007669"/>
    <property type="project" value="TreeGrafter"/>
</dbReference>
<feature type="compositionally biased region" description="Polar residues" evidence="8">
    <location>
        <begin position="333"/>
        <end position="368"/>
    </location>
</feature>
<dbReference type="SUPFAM" id="SSF50729">
    <property type="entry name" value="PH domain-like"/>
    <property type="match status" value="1"/>
</dbReference>
<dbReference type="GO" id="GO:0007118">
    <property type="term" value="P:budding cell apical bud growth"/>
    <property type="evidence" value="ECO:0007669"/>
    <property type="project" value="UniProtKB-ARBA"/>
</dbReference>
<evidence type="ECO:0000256" key="2">
    <source>
        <dbReference type="ARBA" id="ARBA00022443"/>
    </source>
</evidence>
<dbReference type="InterPro" id="IPR013761">
    <property type="entry name" value="SAM/pointed_sf"/>
</dbReference>
<evidence type="ECO:0000259" key="10">
    <source>
        <dbReference type="PROSITE" id="PS50003"/>
    </source>
</evidence>
<dbReference type="CDD" id="cd13316">
    <property type="entry name" value="PH_Boi"/>
    <property type="match status" value="1"/>
</dbReference>
<dbReference type="OrthoDB" id="73680at2759"/>
<dbReference type="Gene3D" id="1.10.150.50">
    <property type="entry name" value="Transcription Factor, Ets-1"/>
    <property type="match status" value="1"/>
</dbReference>
<dbReference type="Pfam" id="PF00169">
    <property type="entry name" value="PH"/>
    <property type="match status" value="1"/>
</dbReference>
<dbReference type="FunFam" id="2.30.29.30:FF:000230">
    <property type="entry name" value="Polarized growth protein (Boi2)"/>
    <property type="match status" value="1"/>
</dbReference>
<keyword evidence="6" id="KW-0131">Cell cycle</keyword>
<keyword evidence="5" id="KW-0132">Cell division</keyword>
<dbReference type="Gene3D" id="2.30.30.40">
    <property type="entry name" value="SH3 Domains"/>
    <property type="match status" value="1"/>
</dbReference>
<evidence type="ECO:0000259" key="11">
    <source>
        <dbReference type="PROSITE" id="PS50105"/>
    </source>
</evidence>
<dbReference type="GO" id="GO:0007015">
    <property type="term" value="P:actin filament organization"/>
    <property type="evidence" value="ECO:0007669"/>
    <property type="project" value="UniProtKB-ARBA"/>
</dbReference>
<feature type="domain" description="SH3" evidence="9">
    <location>
        <begin position="13"/>
        <end position="77"/>
    </location>
</feature>
<name>A0A6C1E2M2_SACPS</name>
<gene>
    <name evidence="12" type="primary">BOI1_2</name>
    <name evidence="12" type="ORF">GRS66_005712</name>
</gene>
<feature type="region of interest" description="Disordered" evidence="8">
    <location>
        <begin position="81"/>
        <end position="123"/>
    </location>
</feature>
<dbReference type="Pfam" id="PF07647">
    <property type="entry name" value="SAM_2"/>
    <property type="match status" value="1"/>
</dbReference>
<proteinExistence type="predicted"/>
<dbReference type="SMART" id="SM00454">
    <property type="entry name" value="SAM"/>
    <property type="match status" value="1"/>
</dbReference>
<dbReference type="Gene3D" id="2.30.29.30">
    <property type="entry name" value="Pleckstrin-homology domain (PH domain)/Phosphotyrosine-binding domain (PTB)"/>
    <property type="match status" value="1"/>
</dbReference>
<dbReference type="GO" id="GO:0000920">
    <property type="term" value="P:septum digestion after cytokinesis"/>
    <property type="evidence" value="ECO:0007669"/>
    <property type="project" value="UniProtKB-ARBA"/>
</dbReference>
<organism evidence="12 13">
    <name type="scientific">Saccharomyces pastorianus</name>
    <name type="common">Lager yeast</name>
    <name type="synonym">Saccharomyces cerevisiae x Saccharomyces eubayanus</name>
    <dbReference type="NCBI Taxonomy" id="27292"/>
    <lineage>
        <taxon>Eukaryota</taxon>
        <taxon>Fungi</taxon>
        <taxon>Dikarya</taxon>
        <taxon>Ascomycota</taxon>
        <taxon>Saccharomycotina</taxon>
        <taxon>Saccharomycetes</taxon>
        <taxon>Saccharomycetales</taxon>
        <taxon>Saccharomycetaceae</taxon>
        <taxon>Saccharomyces</taxon>
    </lineage>
</organism>
<feature type="domain" description="SAM" evidence="11">
    <location>
        <begin position="232"/>
        <end position="296"/>
    </location>
</feature>
<dbReference type="CDD" id="cd11886">
    <property type="entry name" value="SH3_BOI"/>
    <property type="match status" value="1"/>
</dbReference>
<dbReference type="GO" id="GO:0007032">
    <property type="term" value="P:endosome organization"/>
    <property type="evidence" value="ECO:0007669"/>
    <property type="project" value="TreeGrafter"/>
</dbReference>
<evidence type="ECO:0000313" key="12">
    <source>
        <dbReference type="EMBL" id="QID83259.1"/>
    </source>
</evidence>
<reference evidence="12 13" key="1">
    <citation type="journal article" date="2019" name="BMC Genomics">
        <title>Chromosome level assembly and comparative genome analysis confirm lager-brewing yeasts originated from a single hybridization.</title>
        <authorList>
            <person name="Salazar A.N."/>
            <person name="Gorter de Vries A.R."/>
            <person name="van den Broek M."/>
            <person name="Brouwers N."/>
            <person name="de la Torre Cortes P."/>
            <person name="Kuijpers N.G.A."/>
            <person name="Daran J.G."/>
            <person name="Abeel T."/>
        </authorList>
    </citation>
    <scope>NUCLEOTIDE SEQUENCE [LARGE SCALE GENOMIC DNA]</scope>
    <source>
        <strain evidence="12 13">CBS 1483</strain>
    </source>
</reference>
<feature type="compositionally biased region" description="Basic and acidic residues" evidence="8">
    <location>
        <begin position="672"/>
        <end position="687"/>
    </location>
</feature>
<accession>A0A6C1E2M2</accession>
<feature type="domain" description="PH" evidence="10">
    <location>
        <begin position="781"/>
        <end position="900"/>
    </location>
</feature>
<dbReference type="GO" id="GO:0055037">
    <property type="term" value="C:recycling endosome"/>
    <property type="evidence" value="ECO:0007669"/>
    <property type="project" value="TreeGrafter"/>
</dbReference>
<evidence type="ECO:0000256" key="8">
    <source>
        <dbReference type="SAM" id="MobiDB-lite"/>
    </source>
</evidence>
<evidence type="ECO:0000256" key="5">
    <source>
        <dbReference type="ARBA" id="ARBA00022618"/>
    </source>
</evidence>
<dbReference type="GO" id="GO:0001881">
    <property type="term" value="P:receptor recycling"/>
    <property type="evidence" value="ECO:0007669"/>
    <property type="project" value="TreeGrafter"/>
</dbReference>
<feature type="compositionally biased region" description="Basic residues" evidence="8">
    <location>
        <begin position="694"/>
        <end position="709"/>
    </location>
</feature>
<dbReference type="GO" id="GO:0005543">
    <property type="term" value="F:phospholipid binding"/>
    <property type="evidence" value="ECO:0007669"/>
    <property type="project" value="UniProtKB-ARBA"/>
</dbReference>
<evidence type="ECO:0000256" key="6">
    <source>
        <dbReference type="ARBA" id="ARBA00023306"/>
    </source>
</evidence>
<dbReference type="SMART" id="SM00326">
    <property type="entry name" value="SH3"/>
    <property type="match status" value="1"/>
</dbReference>
<dbReference type="AlphaFoldDB" id="A0A6C1E2M2"/>
<dbReference type="Pfam" id="PF00018">
    <property type="entry name" value="SH3_1"/>
    <property type="match status" value="1"/>
</dbReference>
<feature type="region of interest" description="Disordered" evidence="8">
    <location>
        <begin position="936"/>
        <end position="986"/>
    </location>
</feature>
<dbReference type="PROSITE" id="PS50105">
    <property type="entry name" value="SAM_DOMAIN"/>
    <property type="match status" value="1"/>
</dbReference>
<dbReference type="InterPro" id="IPR035551">
    <property type="entry name" value="Boi1/2_SH3"/>
</dbReference>
<dbReference type="EMBL" id="CP048999">
    <property type="protein sequence ID" value="QID83259.1"/>
    <property type="molecule type" value="Genomic_DNA"/>
</dbReference>
<dbReference type="GO" id="GO:0005802">
    <property type="term" value="C:trans-Golgi network"/>
    <property type="evidence" value="ECO:0007669"/>
    <property type="project" value="TreeGrafter"/>
</dbReference>
<dbReference type="InterPro" id="IPR001660">
    <property type="entry name" value="SAM"/>
</dbReference>
<comment type="subcellular location">
    <subcellularLocation>
        <location evidence="1">Bud neck</location>
    </subcellularLocation>
</comment>
<feature type="compositionally biased region" description="Polar residues" evidence="8">
    <location>
        <begin position="421"/>
        <end position="430"/>
    </location>
</feature>
<feature type="region of interest" description="Disordered" evidence="8">
    <location>
        <begin position="395"/>
        <end position="443"/>
    </location>
</feature>
<evidence type="ECO:0000256" key="7">
    <source>
        <dbReference type="PROSITE-ProRule" id="PRU00192"/>
    </source>
</evidence>
<dbReference type="PROSITE" id="PS50002">
    <property type="entry name" value="SH3"/>
    <property type="match status" value="1"/>
</dbReference>
<dbReference type="InterPro" id="IPR045188">
    <property type="entry name" value="Boi1/Boi2-like"/>
</dbReference>
<feature type="compositionally biased region" description="Polar residues" evidence="8">
    <location>
        <begin position="89"/>
        <end position="123"/>
    </location>
</feature>
<dbReference type="InterPro" id="IPR001849">
    <property type="entry name" value="PH_domain"/>
</dbReference>
<feature type="compositionally biased region" description="Pro residues" evidence="8">
    <location>
        <begin position="403"/>
        <end position="418"/>
    </location>
</feature>
<evidence type="ECO:0000256" key="3">
    <source>
        <dbReference type="ARBA" id="ARBA00022483"/>
    </source>
</evidence>
<feature type="compositionally biased region" description="Low complexity" evidence="8">
    <location>
        <begin position="627"/>
        <end position="644"/>
    </location>
</feature>
<dbReference type="Proteomes" id="UP000501346">
    <property type="component" value="Chromosome SeII-SeIV"/>
</dbReference>
<feature type="region of interest" description="Disordered" evidence="8">
    <location>
        <begin position="331"/>
        <end position="368"/>
    </location>
</feature>
<keyword evidence="13" id="KW-1185">Reference proteome</keyword>
<dbReference type="PROSITE" id="PS50003">
    <property type="entry name" value="PH_DOMAIN"/>
    <property type="match status" value="1"/>
</dbReference>
<evidence type="ECO:0000256" key="4">
    <source>
        <dbReference type="ARBA" id="ARBA00022553"/>
    </source>
</evidence>
<dbReference type="SUPFAM" id="SSF47769">
    <property type="entry name" value="SAM/Pointed domain"/>
    <property type="match status" value="1"/>
</dbReference>
<feature type="compositionally biased region" description="Polar residues" evidence="8">
    <location>
        <begin position="603"/>
        <end position="625"/>
    </location>
</feature>